<evidence type="ECO:0000313" key="7">
    <source>
        <dbReference type="EMBL" id="VDN54956.1"/>
    </source>
</evidence>
<dbReference type="PANTHER" id="PTHR16119:SF17">
    <property type="entry name" value="TRANSMEMBRANE PROTEIN 144"/>
    <property type="match status" value="1"/>
</dbReference>
<dbReference type="Proteomes" id="UP000274756">
    <property type="component" value="Unassembled WGS sequence"/>
</dbReference>
<keyword evidence="3 6" id="KW-0812">Transmembrane</keyword>
<keyword evidence="5 6" id="KW-0472">Membrane</keyword>
<reference evidence="7 9" key="2">
    <citation type="submission" date="2018-11" db="EMBL/GenBank/DDBJ databases">
        <authorList>
            <consortium name="Pathogen Informatics"/>
        </authorList>
    </citation>
    <scope>NUCLEOTIDE SEQUENCE [LARGE SCALE GENOMIC DNA]</scope>
</reference>
<gene>
    <name evidence="7" type="ORF">DME_LOCUS4929</name>
</gene>
<dbReference type="PANTHER" id="PTHR16119">
    <property type="entry name" value="TRANSMEMBRANE PROTEIN 144"/>
    <property type="match status" value="1"/>
</dbReference>
<evidence type="ECO:0000256" key="4">
    <source>
        <dbReference type="ARBA" id="ARBA00022989"/>
    </source>
</evidence>
<dbReference type="Pfam" id="PF07857">
    <property type="entry name" value="TMEM144"/>
    <property type="match status" value="2"/>
</dbReference>
<feature type="transmembrane region" description="Helical" evidence="6">
    <location>
        <begin position="175"/>
        <end position="197"/>
    </location>
</feature>
<evidence type="ECO:0000313" key="9">
    <source>
        <dbReference type="Proteomes" id="UP000274756"/>
    </source>
</evidence>
<evidence type="ECO:0000313" key="8">
    <source>
        <dbReference type="Proteomes" id="UP000038040"/>
    </source>
</evidence>
<name>A0A0N4U1S1_DRAME</name>
<feature type="transmembrane region" description="Helical" evidence="6">
    <location>
        <begin position="209"/>
        <end position="229"/>
    </location>
</feature>
<dbReference type="InterPro" id="IPR010651">
    <property type="entry name" value="Sugar_transport"/>
</dbReference>
<feature type="transmembrane region" description="Helical" evidence="6">
    <location>
        <begin position="6"/>
        <end position="26"/>
    </location>
</feature>
<dbReference type="GO" id="GO:0016020">
    <property type="term" value="C:membrane"/>
    <property type="evidence" value="ECO:0007669"/>
    <property type="project" value="UniProtKB-SubCell"/>
</dbReference>
<dbReference type="EMBL" id="UYYG01001151">
    <property type="protein sequence ID" value="VDN54956.1"/>
    <property type="molecule type" value="Genomic_DNA"/>
</dbReference>
<comment type="subcellular location">
    <subcellularLocation>
        <location evidence="1">Membrane</location>
        <topology evidence="1">Multi-pass membrane protein</topology>
    </subcellularLocation>
</comment>
<dbReference type="AlphaFoldDB" id="A0A0N4U1S1"/>
<organism evidence="8 10">
    <name type="scientific">Dracunculus medinensis</name>
    <name type="common">Guinea worm</name>
    <dbReference type="NCBI Taxonomy" id="318479"/>
    <lineage>
        <taxon>Eukaryota</taxon>
        <taxon>Metazoa</taxon>
        <taxon>Ecdysozoa</taxon>
        <taxon>Nematoda</taxon>
        <taxon>Chromadorea</taxon>
        <taxon>Rhabditida</taxon>
        <taxon>Spirurina</taxon>
        <taxon>Dracunculoidea</taxon>
        <taxon>Dracunculidae</taxon>
        <taxon>Dracunculus</taxon>
    </lineage>
</organism>
<keyword evidence="4 6" id="KW-1133">Transmembrane helix</keyword>
<comment type="similarity">
    <text evidence="2">Belongs to the TMEM144 family.</text>
</comment>
<dbReference type="WBParaSite" id="DME_0000056901-mRNA-1">
    <property type="protein sequence ID" value="DME_0000056901-mRNA-1"/>
    <property type="gene ID" value="DME_0000056901"/>
</dbReference>
<evidence type="ECO:0000256" key="3">
    <source>
        <dbReference type="ARBA" id="ARBA00022692"/>
    </source>
</evidence>
<sequence>MALEIVQGLIACAISSVFFGSMFVPLKKFDIGDGMLFFPCYSFFEYNKYFNKLLNTIFANFFILGNATAIPIISMIGMGMGILLWGVTNCICGWASSRYGLFGLNKEVPNNVILNYMGLGCVIIGIAHIRFLIFQILFSGIALSLFAGVFYGTTFVPVIYIQQHGYMVSQNGLDYVFSHFSGILVTTSFIFFAYSIFKRNRPFINNRTFLPACITGTLWSIAQLSWFFANDRISQSISFPINSMVPGVCGALWSVFYFREIRGARNMRILSCAICITLAGAILVGLSKAF</sequence>
<protein>
    <submittedName>
        <fullName evidence="10">Sugar transport protein</fullName>
    </submittedName>
</protein>
<evidence type="ECO:0000256" key="1">
    <source>
        <dbReference type="ARBA" id="ARBA00004141"/>
    </source>
</evidence>
<feature type="transmembrane region" description="Helical" evidence="6">
    <location>
        <begin position="241"/>
        <end position="258"/>
    </location>
</feature>
<keyword evidence="9" id="KW-1185">Reference proteome</keyword>
<feature type="transmembrane region" description="Helical" evidence="6">
    <location>
        <begin position="57"/>
        <end position="87"/>
    </location>
</feature>
<dbReference type="InterPro" id="IPR012435">
    <property type="entry name" value="TMEM144"/>
</dbReference>
<proteinExistence type="inferred from homology"/>
<feature type="transmembrane region" description="Helical" evidence="6">
    <location>
        <begin position="270"/>
        <end position="287"/>
    </location>
</feature>
<feature type="transmembrane region" description="Helical" evidence="6">
    <location>
        <begin position="113"/>
        <end position="133"/>
    </location>
</feature>
<dbReference type="GO" id="GO:0015144">
    <property type="term" value="F:carbohydrate transmembrane transporter activity"/>
    <property type="evidence" value="ECO:0007669"/>
    <property type="project" value="InterPro"/>
</dbReference>
<evidence type="ECO:0000256" key="6">
    <source>
        <dbReference type="SAM" id="Phobius"/>
    </source>
</evidence>
<dbReference type="Proteomes" id="UP000038040">
    <property type="component" value="Unplaced"/>
</dbReference>
<feature type="transmembrane region" description="Helical" evidence="6">
    <location>
        <begin position="140"/>
        <end position="163"/>
    </location>
</feature>
<accession>A0A0N4U1S1</accession>
<reference evidence="10" key="1">
    <citation type="submission" date="2017-02" db="UniProtKB">
        <authorList>
            <consortium name="WormBaseParasite"/>
        </authorList>
    </citation>
    <scope>IDENTIFICATION</scope>
</reference>
<dbReference type="OrthoDB" id="426527at2759"/>
<evidence type="ECO:0000313" key="10">
    <source>
        <dbReference type="WBParaSite" id="DME_0000056901-mRNA-1"/>
    </source>
</evidence>
<evidence type="ECO:0000256" key="5">
    <source>
        <dbReference type="ARBA" id="ARBA00023136"/>
    </source>
</evidence>
<evidence type="ECO:0000256" key="2">
    <source>
        <dbReference type="ARBA" id="ARBA00005731"/>
    </source>
</evidence>